<accession>A0A6C0H998</accession>
<organism evidence="1">
    <name type="scientific">viral metagenome</name>
    <dbReference type="NCBI Taxonomy" id="1070528"/>
    <lineage>
        <taxon>unclassified sequences</taxon>
        <taxon>metagenomes</taxon>
        <taxon>organismal metagenomes</taxon>
    </lineage>
</organism>
<evidence type="ECO:0000313" key="1">
    <source>
        <dbReference type="EMBL" id="QHT76685.1"/>
    </source>
</evidence>
<dbReference type="EMBL" id="MN739899">
    <property type="protein sequence ID" value="QHT76685.1"/>
    <property type="molecule type" value="Genomic_DNA"/>
</dbReference>
<proteinExistence type="predicted"/>
<protein>
    <submittedName>
        <fullName evidence="1">Uncharacterized protein</fullName>
    </submittedName>
</protein>
<dbReference type="AlphaFoldDB" id="A0A6C0H998"/>
<sequence>MNNTDICTSQMLENVALCIHKSNNQITDCLNKISDNFKKCVIVYNNSVDKSRNTKLDGYIWNNKCYAYYNNGIIIHYIFINSNILDCNNLIL</sequence>
<name>A0A6C0H998_9ZZZZ</name>
<reference evidence="1" key="1">
    <citation type="journal article" date="2020" name="Nature">
        <title>Giant virus diversity and host interactions through global metagenomics.</title>
        <authorList>
            <person name="Schulz F."/>
            <person name="Roux S."/>
            <person name="Paez-Espino D."/>
            <person name="Jungbluth S."/>
            <person name="Walsh D.A."/>
            <person name="Denef V.J."/>
            <person name="McMahon K.D."/>
            <person name="Konstantinidis K.T."/>
            <person name="Eloe-Fadrosh E.A."/>
            <person name="Kyrpides N.C."/>
            <person name="Woyke T."/>
        </authorList>
    </citation>
    <scope>NUCLEOTIDE SEQUENCE</scope>
    <source>
        <strain evidence="1">GVMAG-M-3300023179-82</strain>
    </source>
</reference>